<evidence type="ECO:0000313" key="2">
    <source>
        <dbReference type="Proteomes" id="UP000594380"/>
    </source>
</evidence>
<dbReference type="GeneID" id="301099339"/>
<accession>A0A7Y6JUK9</accession>
<organism evidence="1 2">
    <name type="scientific">Paraburkholderia youngii</name>
    <dbReference type="NCBI Taxonomy" id="2782701"/>
    <lineage>
        <taxon>Bacteria</taxon>
        <taxon>Pseudomonadati</taxon>
        <taxon>Pseudomonadota</taxon>
        <taxon>Betaproteobacteria</taxon>
        <taxon>Burkholderiales</taxon>
        <taxon>Burkholderiaceae</taxon>
        <taxon>Paraburkholderia</taxon>
    </lineage>
</organism>
<dbReference type="Proteomes" id="UP000594380">
    <property type="component" value="Unassembled WGS sequence"/>
</dbReference>
<dbReference type="RefSeq" id="WP_176105491.1">
    <property type="nucleotide sequence ID" value="NZ_JAALDK010000001.1"/>
</dbReference>
<reference evidence="1 2" key="1">
    <citation type="submission" date="2020-02" db="EMBL/GenBank/DDBJ databases">
        <title>Paraburkholderia simonii sp. nov. and Paraburkholderia youngii sp. nov. Brazilian and Mexican Mimosa-associated rhizobia.</title>
        <authorList>
            <person name="Mavima L."/>
            <person name="Beukes C.W."/>
            <person name="Chan W.Y."/>
            <person name="Palmer M."/>
            <person name="De Meyer S.E."/>
            <person name="James E.K."/>
            <person name="Venter S.N."/>
            <person name="Steenkamp E.T."/>
        </authorList>
    </citation>
    <scope>NUCLEOTIDE SEQUENCE [LARGE SCALE GENOMIC DNA]</scope>
    <source>
        <strain evidence="1 2">JPY169</strain>
    </source>
</reference>
<dbReference type="AlphaFoldDB" id="A0A7Y6JUK9"/>
<gene>
    <name evidence="1" type="ORF">G5S42_03135</name>
</gene>
<protein>
    <submittedName>
        <fullName evidence="1">Uncharacterized protein</fullName>
    </submittedName>
</protein>
<comment type="caution">
    <text evidence="1">The sequence shown here is derived from an EMBL/GenBank/DDBJ whole genome shotgun (WGS) entry which is preliminary data.</text>
</comment>
<proteinExistence type="predicted"/>
<sequence>MQSKKQAPVKGTVEFINAAIESIRKKGAAFDKLVQDTALDVLDHAHKHNDLDIVNRLIVAMPKGSKGQSLAVWFCKFGKLKPNDTKEKELLATKPLVWNKDAALDRAKAEATPWHSVLKDKPLIEVYDIEAKFAAFMKQVIANKDKVTNPVLLAALQNVQGVVQTAQPANASAE</sequence>
<evidence type="ECO:0000313" key="1">
    <source>
        <dbReference type="EMBL" id="NUX98751.1"/>
    </source>
</evidence>
<dbReference type="EMBL" id="JAALDK010000001">
    <property type="protein sequence ID" value="NUX98751.1"/>
    <property type="molecule type" value="Genomic_DNA"/>
</dbReference>
<name>A0A7Y6JUK9_9BURK</name>